<evidence type="ECO:0000256" key="1">
    <source>
        <dbReference type="SAM" id="SignalP"/>
    </source>
</evidence>
<dbReference type="RefSeq" id="WP_108902921.1">
    <property type="nucleotide sequence ID" value="NZ_CP029187.1"/>
</dbReference>
<evidence type="ECO:0000313" key="3">
    <source>
        <dbReference type="Proteomes" id="UP000244937"/>
    </source>
</evidence>
<sequence>MKLLFKAIMLFFIVNVSAQAKEEIYQFSKDIEAKTDKDTLPWKYQMAATAYSISGFYKKALEAWDKNGASPVKISKEDSLYFGYFEQDDARDYIINRSKKERIIIINEAHHNIKHRVFTTSLLHGLYDNGYRFFGLEALSDTLINKRKFPVMDSGYYTQEPQMANLLKEAIDIGFTLFEYEPADVASGKEREIGQADNIARWMQKNPDAKFLIHCGWDHVIEGTPGNKSWGKAMAGRLKEKTRVDPFTIDQTALSEKGDRQFSSPYIAMAGSKTPVIMVDANGRLFNGPAANDQTDCKIIHPVTGFVNSRPEWLLMDGKRKTYQIPKSKIKEYPVLVLAYRKNEFSQHGVPADVVEVLHADDKTSLVLAKGIYDIIVKNNRYEVIEKFEIKIK</sequence>
<name>A0A2S1SFD7_9FLAO</name>
<keyword evidence="1" id="KW-0732">Signal</keyword>
<protein>
    <recommendedName>
        <fullName evidence="4">Polysaccharide deacetylase</fullName>
    </recommendedName>
</protein>
<proteinExistence type="predicted"/>
<evidence type="ECO:0008006" key="4">
    <source>
        <dbReference type="Google" id="ProtNLM"/>
    </source>
</evidence>
<dbReference type="AlphaFoldDB" id="A0A2S1SFD7"/>
<accession>A0A2S1SFD7</accession>
<dbReference type="KEGG" id="fpal:HYN49_04025"/>
<reference evidence="2 3" key="1">
    <citation type="submission" date="2018-05" db="EMBL/GenBank/DDBJ databases">
        <title>Genome sequencing of Flavobacterium sp. HYN0049.</title>
        <authorList>
            <person name="Yi H."/>
            <person name="Baek C."/>
        </authorList>
    </citation>
    <scope>NUCLEOTIDE SEQUENCE [LARGE SCALE GENOMIC DNA]</scope>
    <source>
        <strain evidence="2 3">HYN0049</strain>
    </source>
</reference>
<dbReference type="OrthoDB" id="277629at2"/>
<feature type="chain" id="PRO_5015490756" description="Polysaccharide deacetylase" evidence="1">
    <location>
        <begin position="21"/>
        <end position="393"/>
    </location>
</feature>
<evidence type="ECO:0000313" key="2">
    <source>
        <dbReference type="EMBL" id="AWI25126.1"/>
    </source>
</evidence>
<gene>
    <name evidence="2" type="ORF">HYN49_04025</name>
</gene>
<dbReference type="EMBL" id="CP029187">
    <property type="protein sequence ID" value="AWI25126.1"/>
    <property type="molecule type" value="Genomic_DNA"/>
</dbReference>
<dbReference type="Proteomes" id="UP000244937">
    <property type="component" value="Chromosome"/>
</dbReference>
<keyword evidence="3" id="KW-1185">Reference proteome</keyword>
<organism evidence="2 3">
    <name type="scientific">Flavobacterium pallidum</name>
    <dbReference type="NCBI Taxonomy" id="2172098"/>
    <lineage>
        <taxon>Bacteria</taxon>
        <taxon>Pseudomonadati</taxon>
        <taxon>Bacteroidota</taxon>
        <taxon>Flavobacteriia</taxon>
        <taxon>Flavobacteriales</taxon>
        <taxon>Flavobacteriaceae</taxon>
        <taxon>Flavobacterium</taxon>
    </lineage>
</organism>
<feature type="signal peptide" evidence="1">
    <location>
        <begin position="1"/>
        <end position="20"/>
    </location>
</feature>